<dbReference type="SUPFAM" id="SSF101908">
    <property type="entry name" value="Putative isomerase YbhE"/>
    <property type="match status" value="1"/>
</dbReference>
<protein>
    <recommendedName>
        <fullName evidence="3">6-bladed beta-propeller</fullName>
    </recommendedName>
</protein>
<comment type="caution">
    <text evidence="1">The sequence shown here is derived from an EMBL/GenBank/DDBJ whole genome shotgun (WGS) entry which is preliminary data.</text>
</comment>
<dbReference type="Proteomes" id="UP001459714">
    <property type="component" value="Unassembled WGS sequence"/>
</dbReference>
<dbReference type="Gene3D" id="2.120.10.30">
    <property type="entry name" value="TolB, C-terminal domain"/>
    <property type="match status" value="1"/>
</dbReference>
<sequence length="338" mass="38146">MSTELLEHLGNIEAKDWDIYHHNIGLKPTPKYKTGFVIKTANNRVEVYNSDGVLMSTLVGTKSNIIDVLPVPSKGLMLTVSNNTYGDYTFDIFDAKTGVKHNTISVSTMKSGSVYGCSYDVFENGDIAILNHANQTLYLYDKDGILKTSLQNAGNHKLAVCSTKKVIYVGNSSNHTAKILNADLSIRMNVPFEQYFIGFLEDGSLVSSSTSTTGSIRKTLIDYENNQVLSTINSPNLTPTTNYYVYFLRGIGKKIYLQRVYYSNYELLQLDEDLNVISQPTSFHVQDLDDKYLYSYNGTAYNVYSRNDLSLLVTVPSSYSSKWIRSTKGDYENFKRYW</sequence>
<dbReference type="InterPro" id="IPR011042">
    <property type="entry name" value="6-blade_b-propeller_TolB-like"/>
</dbReference>
<dbReference type="RefSeq" id="WP_342021228.1">
    <property type="nucleotide sequence ID" value="NZ_JBBYAK010000004.1"/>
</dbReference>
<accession>A0ABU9K3H0</accession>
<reference evidence="1 2" key="1">
    <citation type="submission" date="2024-03" db="EMBL/GenBank/DDBJ databases">
        <title>Bacilli Hybrid Assemblies.</title>
        <authorList>
            <person name="Kovac J."/>
        </authorList>
    </citation>
    <scope>NUCLEOTIDE SEQUENCE [LARGE SCALE GENOMIC DNA]</scope>
    <source>
        <strain evidence="1 2">FSL M8-0022</strain>
    </source>
</reference>
<proteinExistence type="predicted"/>
<organism evidence="1 2">
    <name type="scientific">Caldifermentibacillus hisashii</name>
    <dbReference type="NCBI Taxonomy" id="996558"/>
    <lineage>
        <taxon>Bacteria</taxon>
        <taxon>Bacillati</taxon>
        <taxon>Bacillota</taxon>
        <taxon>Bacilli</taxon>
        <taxon>Bacillales</taxon>
        <taxon>Bacillaceae</taxon>
        <taxon>Caldifermentibacillus</taxon>
    </lineage>
</organism>
<evidence type="ECO:0000313" key="1">
    <source>
        <dbReference type="EMBL" id="MEL3959648.1"/>
    </source>
</evidence>
<gene>
    <name evidence="1" type="ORF">NST17_21065</name>
</gene>
<name>A0ABU9K3H0_9BACI</name>
<evidence type="ECO:0008006" key="3">
    <source>
        <dbReference type="Google" id="ProtNLM"/>
    </source>
</evidence>
<evidence type="ECO:0000313" key="2">
    <source>
        <dbReference type="Proteomes" id="UP001459714"/>
    </source>
</evidence>
<keyword evidence="2" id="KW-1185">Reference proteome</keyword>
<dbReference type="EMBL" id="JBBYAK010000004">
    <property type="protein sequence ID" value="MEL3959648.1"/>
    <property type="molecule type" value="Genomic_DNA"/>
</dbReference>